<gene>
    <name evidence="5" type="ORF">G2W53_038719</name>
</gene>
<keyword evidence="6" id="KW-1185">Reference proteome</keyword>
<comment type="caution">
    <text evidence="5">The sequence shown here is derived from an EMBL/GenBank/DDBJ whole genome shotgun (WGS) entry which is preliminary data.</text>
</comment>
<feature type="domain" description="LOB" evidence="4">
    <location>
        <begin position="1"/>
        <end position="38"/>
    </location>
</feature>
<reference evidence="5" key="1">
    <citation type="submission" date="2020-09" db="EMBL/GenBank/DDBJ databases">
        <title>Genome-Enabled Discovery of Anthraquinone Biosynthesis in Senna tora.</title>
        <authorList>
            <person name="Kang S.-H."/>
            <person name="Pandey R.P."/>
            <person name="Lee C.-M."/>
            <person name="Sim J.-S."/>
            <person name="Jeong J.-T."/>
            <person name="Choi B.-S."/>
            <person name="Jung M."/>
            <person name="Ginzburg D."/>
            <person name="Zhao K."/>
            <person name="Won S.Y."/>
            <person name="Oh T.-J."/>
            <person name="Yu Y."/>
            <person name="Kim N.-H."/>
            <person name="Lee O.R."/>
            <person name="Lee T.-H."/>
            <person name="Bashyal P."/>
            <person name="Kim T.-S."/>
            <person name="Lee W.-H."/>
            <person name="Kawkins C."/>
            <person name="Kim C.-K."/>
            <person name="Kim J.S."/>
            <person name="Ahn B.O."/>
            <person name="Rhee S.Y."/>
            <person name="Sohng J.K."/>
        </authorList>
    </citation>
    <scope>NUCLEOTIDE SEQUENCE</scope>
    <source>
        <tissue evidence="5">Leaf</tissue>
    </source>
</reference>
<dbReference type="AlphaFoldDB" id="A0A834SLH9"/>
<evidence type="ECO:0000313" key="5">
    <source>
        <dbReference type="EMBL" id="KAF7806558.1"/>
    </source>
</evidence>
<dbReference type="Proteomes" id="UP000634136">
    <property type="component" value="Unassembled WGS sequence"/>
</dbReference>
<evidence type="ECO:0000256" key="2">
    <source>
        <dbReference type="SAM" id="Coils"/>
    </source>
</evidence>
<dbReference type="Pfam" id="PF03195">
    <property type="entry name" value="LOB"/>
    <property type="match status" value="1"/>
</dbReference>
<comment type="similarity">
    <text evidence="1">Belongs to the LOB domain-containing protein family.</text>
</comment>
<evidence type="ECO:0000256" key="1">
    <source>
        <dbReference type="ARBA" id="ARBA00005474"/>
    </source>
</evidence>
<feature type="region of interest" description="Disordered" evidence="3">
    <location>
        <begin position="53"/>
        <end position="91"/>
    </location>
</feature>
<keyword evidence="2" id="KW-0175">Coiled coil</keyword>
<protein>
    <submittedName>
        <fullName evidence="5">LOB domain-containing protein 4-like</fullName>
    </submittedName>
</protein>
<feature type="compositionally biased region" description="Acidic residues" evidence="3">
    <location>
        <begin position="82"/>
        <end position="91"/>
    </location>
</feature>
<dbReference type="PANTHER" id="PTHR31301:SF58">
    <property type="entry name" value="LOB DOMAIN-CONTAINING PROTEIN 3"/>
    <property type="match status" value="1"/>
</dbReference>
<organism evidence="5 6">
    <name type="scientific">Senna tora</name>
    <dbReference type="NCBI Taxonomy" id="362788"/>
    <lineage>
        <taxon>Eukaryota</taxon>
        <taxon>Viridiplantae</taxon>
        <taxon>Streptophyta</taxon>
        <taxon>Embryophyta</taxon>
        <taxon>Tracheophyta</taxon>
        <taxon>Spermatophyta</taxon>
        <taxon>Magnoliopsida</taxon>
        <taxon>eudicotyledons</taxon>
        <taxon>Gunneridae</taxon>
        <taxon>Pentapetalae</taxon>
        <taxon>rosids</taxon>
        <taxon>fabids</taxon>
        <taxon>Fabales</taxon>
        <taxon>Fabaceae</taxon>
        <taxon>Caesalpinioideae</taxon>
        <taxon>Cassia clade</taxon>
        <taxon>Senna</taxon>
    </lineage>
</organism>
<accession>A0A834SLH9</accession>
<feature type="coiled-coil region" evidence="2">
    <location>
        <begin position="20"/>
        <end position="47"/>
    </location>
</feature>
<evidence type="ECO:0000259" key="4">
    <source>
        <dbReference type="Pfam" id="PF03195"/>
    </source>
</evidence>
<name>A0A834SLH9_9FABA</name>
<evidence type="ECO:0000313" key="6">
    <source>
        <dbReference type="Proteomes" id="UP000634136"/>
    </source>
</evidence>
<sequence length="91" mass="9938">MVNEANARVQDPVYGCVGAISSLQHQLDGLRAQLALAQAEVAHLRMLPSPTTCAASVSPPSPNIFMHSDSQPQSIFDMDQPIYDDDSMWPR</sequence>
<dbReference type="PANTHER" id="PTHR31301">
    <property type="entry name" value="LOB DOMAIN-CONTAINING PROTEIN 4-RELATED"/>
    <property type="match status" value="1"/>
</dbReference>
<evidence type="ECO:0000256" key="3">
    <source>
        <dbReference type="SAM" id="MobiDB-lite"/>
    </source>
</evidence>
<proteinExistence type="inferred from homology"/>
<dbReference type="InterPro" id="IPR004883">
    <property type="entry name" value="LOB"/>
</dbReference>
<dbReference type="EMBL" id="JAAIUW010000012">
    <property type="protein sequence ID" value="KAF7806558.1"/>
    <property type="molecule type" value="Genomic_DNA"/>
</dbReference>
<dbReference type="OrthoDB" id="2020166at2759"/>